<comment type="caution">
    <text evidence="2">The sequence shown here is derived from an EMBL/GenBank/DDBJ whole genome shotgun (WGS) entry which is preliminary data.</text>
</comment>
<accession>A0A4U5N3H9</accession>
<dbReference type="EMBL" id="AZBU02000005">
    <property type="protein sequence ID" value="TKR77006.1"/>
    <property type="molecule type" value="Genomic_DNA"/>
</dbReference>
<feature type="region of interest" description="Disordered" evidence="1">
    <location>
        <begin position="50"/>
        <end position="111"/>
    </location>
</feature>
<organism evidence="2 3">
    <name type="scientific">Steinernema carpocapsae</name>
    <name type="common">Entomopathogenic nematode</name>
    <dbReference type="NCBI Taxonomy" id="34508"/>
    <lineage>
        <taxon>Eukaryota</taxon>
        <taxon>Metazoa</taxon>
        <taxon>Ecdysozoa</taxon>
        <taxon>Nematoda</taxon>
        <taxon>Chromadorea</taxon>
        <taxon>Rhabditida</taxon>
        <taxon>Tylenchina</taxon>
        <taxon>Panagrolaimomorpha</taxon>
        <taxon>Strongyloidoidea</taxon>
        <taxon>Steinernematidae</taxon>
        <taxon>Steinernema</taxon>
    </lineage>
</organism>
<sequence>MPPIHTDWIVEEGRFESGVPKSKKGGFEVGQSDPFCVKTASIEHRILIKSKIKQKETQKTTTASRREWRRKSKVVASGPFKDPLGGGDGRKSKAKKEKTSGGGRGGAGRTSNCLGSRFRRYVWRLLRGAERGQRWLSESLIRGEGDVALG</sequence>
<reference evidence="2 3" key="2">
    <citation type="journal article" date="2019" name="G3 (Bethesda)">
        <title>Hybrid Assembly of the Genome of the Entomopathogenic Nematode Steinernema carpocapsae Identifies the X-Chromosome.</title>
        <authorList>
            <person name="Serra L."/>
            <person name="Macchietto M."/>
            <person name="Macias-Munoz A."/>
            <person name="McGill C.J."/>
            <person name="Rodriguez I.M."/>
            <person name="Rodriguez B."/>
            <person name="Murad R."/>
            <person name="Mortazavi A."/>
        </authorList>
    </citation>
    <scope>NUCLEOTIDE SEQUENCE [LARGE SCALE GENOMIC DNA]</scope>
    <source>
        <strain evidence="2 3">ALL</strain>
    </source>
</reference>
<name>A0A4U5N3H9_STECR</name>
<reference evidence="2 3" key="1">
    <citation type="journal article" date="2015" name="Genome Biol.">
        <title>Comparative genomics of Steinernema reveals deeply conserved gene regulatory networks.</title>
        <authorList>
            <person name="Dillman A.R."/>
            <person name="Macchietto M."/>
            <person name="Porter C.F."/>
            <person name="Rogers A."/>
            <person name="Williams B."/>
            <person name="Antoshechkin I."/>
            <person name="Lee M.M."/>
            <person name="Goodwin Z."/>
            <person name="Lu X."/>
            <person name="Lewis E.E."/>
            <person name="Goodrich-Blair H."/>
            <person name="Stock S.P."/>
            <person name="Adams B.J."/>
            <person name="Sternberg P.W."/>
            <person name="Mortazavi A."/>
        </authorList>
    </citation>
    <scope>NUCLEOTIDE SEQUENCE [LARGE SCALE GENOMIC DNA]</scope>
    <source>
        <strain evidence="2 3">ALL</strain>
    </source>
</reference>
<dbReference type="AlphaFoldDB" id="A0A4U5N3H9"/>
<keyword evidence="3" id="KW-1185">Reference proteome</keyword>
<evidence type="ECO:0000256" key="1">
    <source>
        <dbReference type="SAM" id="MobiDB-lite"/>
    </source>
</evidence>
<evidence type="ECO:0000313" key="3">
    <source>
        <dbReference type="Proteomes" id="UP000298663"/>
    </source>
</evidence>
<gene>
    <name evidence="2" type="ORF">L596_018059</name>
</gene>
<evidence type="ECO:0000313" key="2">
    <source>
        <dbReference type="EMBL" id="TKR77006.1"/>
    </source>
</evidence>
<proteinExistence type="predicted"/>
<dbReference type="Proteomes" id="UP000298663">
    <property type="component" value="Unassembled WGS sequence"/>
</dbReference>
<protein>
    <submittedName>
        <fullName evidence="2">Uncharacterized protein</fullName>
    </submittedName>
</protein>